<reference evidence="1 2" key="1">
    <citation type="journal article" date="2012" name="Science">
        <title>Ecological populations of bacteria act as socially cohesive units of antibiotic production and resistance.</title>
        <authorList>
            <person name="Cordero O.X."/>
            <person name="Wildschutte H."/>
            <person name="Kirkup B."/>
            <person name="Proehl S."/>
            <person name="Ngo L."/>
            <person name="Hussain F."/>
            <person name="Le Roux F."/>
            <person name="Mincer T."/>
            <person name="Polz M.F."/>
        </authorList>
    </citation>
    <scope>NUCLEOTIDE SEQUENCE [LARGE SCALE GENOMIC DNA]</scope>
    <source>
        <strain evidence="1 2">ZF-129</strain>
    </source>
</reference>
<protein>
    <submittedName>
        <fullName evidence="1">Uncharacterized protein</fullName>
    </submittedName>
</protein>
<comment type="caution">
    <text evidence="1">The sequence shown here is derived from an EMBL/GenBank/DDBJ whole genome shotgun (WGS) entry which is preliminary data.</text>
</comment>
<gene>
    <name evidence="1" type="ORF">A1QO_06260</name>
</gene>
<evidence type="ECO:0000313" key="2">
    <source>
        <dbReference type="Proteomes" id="UP000094741"/>
    </source>
</evidence>
<proteinExistence type="predicted"/>
<accession>A0A1E5BG47</accession>
<dbReference type="EMBL" id="AJYQ02000082">
    <property type="protein sequence ID" value="OEE34985.1"/>
    <property type="molecule type" value="Genomic_DNA"/>
</dbReference>
<organism evidence="1 2">
    <name type="scientific">Vibrio genomosp. F10 str. ZF-129</name>
    <dbReference type="NCBI Taxonomy" id="1187848"/>
    <lineage>
        <taxon>Bacteria</taxon>
        <taxon>Pseudomonadati</taxon>
        <taxon>Pseudomonadota</taxon>
        <taxon>Gammaproteobacteria</taxon>
        <taxon>Vibrionales</taxon>
        <taxon>Vibrionaceae</taxon>
        <taxon>Vibrio</taxon>
    </lineage>
</organism>
<dbReference type="Proteomes" id="UP000094741">
    <property type="component" value="Unassembled WGS sequence"/>
</dbReference>
<dbReference type="STRING" id="1187848.A1QO_06260"/>
<sequence length="358" mass="41572">MLQLPNPKQLKMSATAYSKAFNVSKLEARNYVLKAFEYVSWEKLINEASSSAESVCEELELLNDRWLVRLAAVFGVELDNSLKETIIAGSPYNTKPKTIKYTAYEEDTNYIGLEHDDTKKILKYICEREGNVTPEQANFLKTLNQEEINDSIKLSLPIHTDNHVIFLREYLGWNIKTDVSQNDKVNGYVGTITDCHSNPRPLFIFGLNYRPGYKNRIFDKLMEDFASKAKMVKQEPIIIFDRAYSKVTHEGQFSVIGCHYSQDKWYWLLLNVLDPTEQVQAFGNLIEHKSKNCFRLMQLIEEMQIPFLKNDLGLTLDQIYHGMVTSTEYTQPNSSEGVLEVKHERVLQYEEGWYRFDL</sequence>
<evidence type="ECO:0000313" key="1">
    <source>
        <dbReference type="EMBL" id="OEE34985.1"/>
    </source>
</evidence>
<dbReference type="AlphaFoldDB" id="A0A1E5BG47"/>
<name>A0A1E5BG47_9VIBR</name>
<dbReference type="RefSeq" id="WP_017041574.1">
    <property type="nucleotide sequence ID" value="NZ_AJYQ02000082.1"/>
</dbReference>